<evidence type="ECO:0000259" key="7">
    <source>
        <dbReference type="Pfam" id="PF25967"/>
    </source>
</evidence>
<dbReference type="PANTHER" id="PTHR30158">
    <property type="entry name" value="ACRA/E-RELATED COMPONENT OF DRUG EFFLUX TRANSPORTER"/>
    <property type="match status" value="1"/>
</dbReference>
<dbReference type="Proteomes" id="UP000032568">
    <property type="component" value="Chromosome"/>
</dbReference>
<feature type="chain" id="PRO_5042083315" evidence="3">
    <location>
        <begin position="22"/>
        <end position="361"/>
    </location>
</feature>
<feature type="domain" description="Multidrug resistance protein MdtA-like alpha-helical hairpin" evidence="4">
    <location>
        <begin position="95"/>
        <end position="163"/>
    </location>
</feature>
<dbReference type="Pfam" id="PF25917">
    <property type="entry name" value="BSH_RND"/>
    <property type="match status" value="1"/>
</dbReference>
<dbReference type="Pfam" id="PF25967">
    <property type="entry name" value="RND-MFP_C"/>
    <property type="match status" value="1"/>
</dbReference>
<organism evidence="8 9">
    <name type="scientific">Thalassomonas actiniarum</name>
    <dbReference type="NCBI Taxonomy" id="485447"/>
    <lineage>
        <taxon>Bacteria</taxon>
        <taxon>Pseudomonadati</taxon>
        <taxon>Pseudomonadota</taxon>
        <taxon>Gammaproteobacteria</taxon>
        <taxon>Alteromonadales</taxon>
        <taxon>Colwelliaceae</taxon>
        <taxon>Thalassomonas</taxon>
    </lineage>
</organism>
<sequence length="361" mass="38832">MKNISLLGVISLLVFSQLTLAQDAMKPGVVVTQVTEQDVTKVFSHVGRVVAIDKVDIRARVSGYLLKRHFIEGAEVKKGDLLFEIEADTYEITVRQRQADLASAKANLKKSKAALKRQQDLKKRGVASEADLDQAAASEAVDEASVLKAQALLAEAELSLSYTKIYSPIDGKISQTVYSTGNLVGVDSGALATVTNMNPVYVTMSVSEKILIEARKQGIGKKTSPVAPTLKLSDGSDYGPAGEFDYLDTQVSESTDTILARAVFPNDEGVLLPGEFVQVDVTPKEKKRSPVVPQSAVQKDQQGYFVLLVNPDNIVEVRRVELGAQKAGNWEVRAGLALGEKVIIEGLQKVRAGAAVNPVEG</sequence>
<protein>
    <submittedName>
        <fullName evidence="8">Efflux RND transporter periplasmic adaptor subunit</fullName>
    </submittedName>
</protein>
<feature type="domain" description="Multidrug resistance protein MdtA-like barrel-sandwich hybrid" evidence="5">
    <location>
        <begin position="54"/>
        <end position="185"/>
    </location>
</feature>
<evidence type="ECO:0000259" key="5">
    <source>
        <dbReference type="Pfam" id="PF25917"/>
    </source>
</evidence>
<gene>
    <name evidence="8" type="ORF">SG35_008470</name>
</gene>
<evidence type="ECO:0000313" key="8">
    <source>
        <dbReference type="EMBL" id="WDE00652.1"/>
    </source>
</evidence>
<feature type="domain" description="Multidrug resistance protein MdtA-like beta-barrel" evidence="6">
    <location>
        <begin position="199"/>
        <end position="281"/>
    </location>
</feature>
<dbReference type="Pfam" id="PF25944">
    <property type="entry name" value="Beta-barrel_RND"/>
    <property type="match status" value="1"/>
</dbReference>
<evidence type="ECO:0000313" key="9">
    <source>
        <dbReference type="Proteomes" id="UP000032568"/>
    </source>
</evidence>
<keyword evidence="3" id="KW-0732">Signal</keyword>
<dbReference type="RefSeq" id="WP_044830815.1">
    <property type="nucleotide sequence ID" value="NZ_CP059735.1"/>
</dbReference>
<dbReference type="InterPro" id="IPR058627">
    <property type="entry name" value="MdtA-like_C"/>
</dbReference>
<dbReference type="KEGG" id="tact:SG35_008470"/>
<feature type="signal peptide" evidence="3">
    <location>
        <begin position="1"/>
        <end position="21"/>
    </location>
</feature>
<dbReference type="GO" id="GO:0046677">
    <property type="term" value="P:response to antibiotic"/>
    <property type="evidence" value="ECO:0007669"/>
    <property type="project" value="TreeGrafter"/>
</dbReference>
<dbReference type="GO" id="GO:0022857">
    <property type="term" value="F:transmembrane transporter activity"/>
    <property type="evidence" value="ECO:0007669"/>
    <property type="project" value="InterPro"/>
</dbReference>
<evidence type="ECO:0000259" key="6">
    <source>
        <dbReference type="Pfam" id="PF25944"/>
    </source>
</evidence>
<feature type="domain" description="Multidrug resistance protein MdtA-like C-terminal permuted SH3" evidence="7">
    <location>
        <begin position="291"/>
        <end position="349"/>
    </location>
</feature>
<dbReference type="InterPro" id="IPR058624">
    <property type="entry name" value="MdtA-like_HH"/>
</dbReference>
<evidence type="ECO:0000256" key="3">
    <source>
        <dbReference type="SAM" id="SignalP"/>
    </source>
</evidence>
<dbReference type="InterPro" id="IPR058625">
    <property type="entry name" value="MdtA-like_BSH"/>
</dbReference>
<comment type="similarity">
    <text evidence="2">Belongs to the membrane fusion protein (MFP) (TC 8.A.1) family.</text>
</comment>
<dbReference type="EMBL" id="CP059735">
    <property type="protein sequence ID" value="WDE00652.1"/>
    <property type="molecule type" value="Genomic_DNA"/>
</dbReference>
<dbReference type="NCBIfam" id="TIGR01730">
    <property type="entry name" value="RND_mfp"/>
    <property type="match status" value="1"/>
</dbReference>
<dbReference type="Gene3D" id="2.40.420.20">
    <property type="match status" value="1"/>
</dbReference>
<dbReference type="InterPro" id="IPR006143">
    <property type="entry name" value="RND_pump_MFP"/>
</dbReference>
<evidence type="ECO:0000256" key="2">
    <source>
        <dbReference type="ARBA" id="ARBA00009477"/>
    </source>
</evidence>
<dbReference type="GO" id="GO:0005886">
    <property type="term" value="C:plasma membrane"/>
    <property type="evidence" value="ECO:0007669"/>
    <property type="project" value="UniProtKB-SubCell"/>
</dbReference>
<comment type="subcellular location">
    <subcellularLocation>
        <location evidence="1">Cell inner membrane</location>
        <topology evidence="1">Lipid-anchor</topology>
    </subcellularLocation>
</comment>
<dbReference type="AlphaFoldDB" id="A0AAE9YTU5"/>
<reference evidence="8 9" key="2">
    <citation type="journal article" date="2022" name="Mar. Drugs">
        <title>Bioassay-Guided Fractionation Leads to the Detection of Cholic Acid Generated by the Rare Thalassomonas sp.</title>
        <authorList>
            <person name="Pheiffer F."/>
            <person name="Schneider Y.K."/>
            <person name="Hansen E.H."/>
            <person name="Andersen J.H."/>
            <person name="Isaksson J."/>
            <person name="Busche T."/>
            <person name="R C."/>
            <person name="Kalinowski J."/>
            <person name="Zyl L.V."/>
            <person name="Trindade M."/>
        </authorList>
    </citation>
    <scope>NUCLEOTIDE SEQUENCE [LARGE SCALE GENOMIC DNA]</scope>
    <source>
        <strain evidence="8 9">A5K-106</strain>
    </source>
</reference>
<keyword evidence="9" id="KW-1185">Reference proteome</keyword>
<dbReference type="FunFam" id="2.40.420.20:FF:000001">
    <property type="entry name" value="Efflux RND transporter periplasmic adaptor subunit"/>
    <property type="match status" value="1"/>
</dbReference>
<dbReference type="Gene3D" id="1.10.287.470">
    <property type="entry name" value="Helix hairpin bin"/>
    <property type="match status" value="1"/>
</dbReference>
<dbReference type="Pfam" id="PF25876">
    <property type="entry name" value="HH_MFP_RND"/>
    <property type="match status" value="1"/>
</dbReference>
<accession>A0AAE9YTU5</accession>
<dbReference type="Gene3D" id="2.40.30.170">
    <property type="match status" value="1"/>
</dbReference>
<dbReference type="SUPFAM" id="SSF111369">
    <property type="entry name" value="HlyD-like secretion proteins"/>
    <property type="match status" value="1"/>
</dbReference>
<reference evidence="8 9" key="1">
    <citation type="journal article" date="2015" name="Genome Announc.">
        <title>Draft Genome Sequences of Marine Isolates of Thalassomonas viridans and Thalassomonas actiniarum.</title>
        <authorList>
            <person name="Olonade I."/>
            <person name="van Zyl L.J."/>
            <person name="Trindade M."/>
        </authorList>
    </citation>
    <scope>NUCLEOTIDE SEQUENCE [LARGE SCALE GENOMIC DNA]</scope>
    <source>
        <strain evidence="8 9">A5K-106</strain>
    </source>
</reference>
<name>A0AAE9YTU5_9GAMM</name>
<dbReference type="Gene3D" id="2.40.50.100">
    <property type="match status" value="1"/>
</dbReference>
<dbReference type="InterPro" id="IPR058626">
    <property type="entry name" value="MdtA-like_b-barrel"/>
</dbReference>
<evidence type="ECO:0000256" key="1">
    <source>
        <dbReference type="ARBA" id="ARBA00004519"/>
    </source>
</evidence>
<evidence type="ECO:0000259" key="4">
    <source>
        <dbReference type="Pfam" id="PF25876"/>
    </source>
</evidence>
<proteinExistence type="inferred from homology"/>